<name>A0A8J5K0T1_HOMAM</name>
<evidence type="ECO:0000313" key="1">
    <source>
        <dbReference type="EMBL" id="KAG7165239.1"/>
    </source>
</evidence>
<keyword evidence="2" id="KW-1185">Reference proteome</keyword>
<comment type="caution">
    <text evidence="1">The sequence shown here is derived from an EMBL/GenBank/DDBJ whole genome shotgun (WGS) entry which is preliminary data.</text>
</comment>
<feature type="non-terminal residue" evidence="1">
    <location>
        <position position="136"/>
    </location>
</feature>
<gene>
    <name evidence="1" type="ORF">Hamer_G019430</name>
</gene>
<protein>
    <submittedName>
        <fullName evidence="1">Uncharacterized protein</fullName>
    </submittedName>
</protein>
<proteinExistence type="predicted"/>
<feature type="non-terminal residue" evidence="1">
    <location>
        <position position="1"/>
    </location>
</feature>
<accession>A0A8J5K0T1</accession>
<organism evidence="1 2">
    <name type="scientific">Homarus americanus</name>
    <name type="common">American lobster</name>
    <dbReference type="NCBI Taxonomy" id="6706"/>
    <lineage>
        <taxon>Eukaryota</taxon>
        <taxon>Metazoa</taxon>
        <taxon>Ecdysozoa</taxon>
        <taxon>Arthropoda</taxon>
        <taxon>Crustacea</taxon>
        <taxon>Multicrustacea</taxon>
        <taxon>Malacostraca</taxon>
        <taxon>Eumalacostraca</taxon>
        <taxon>Eucarida</taxon>
        <taxon>Decapoda</taxon>
        <taxon>Pleocyemata</taxon>
        <taxon>Astacidea</taxon>
        <taxon>Nephropoidea</taxon>
        <taxon>Nephropidae</taxon>
        <taxon>Homarus</taxon>
    </lineage>
</organism>
<evidence type="ECO:0000313" key="2">
    <source>
        <dbReference type="Proteomes" id="UP000747542"/>
    </source>
</evidence>
<dbReference type="AlphaFoldDB" id="A0A8J5K0T1"/>
<dbReference type="EMBL" id="JAHLQT010024443">
    <property type="protein sequence ID" value="KAG7165239.1"/>
    <property type="molecule type" value="Genomic_DNA"/>
</dbReference>
<reference evidence="1" key="1">
    <citation type="journal article" date="2021" name="Sci. Adv.">
        <title>The American lobster genome reveals insights on longevity, neural, and immune adaptations.</title>
        <authorList>
            <person name="Polinski J.M."/>
            <person name="Zimin A.V."/>
            <person name="Clark K.F."/>
            <person name="Kohn A.B."/>
            <person name="Sadowski N."/>
            <person name="Timp W."/>
            <person name="Ptitsyn A."/>
            <person name="Khanna P."/>
            <person name="Romanova D.Y."/>
            <person name="Williams P."/>
            <person name="Greenwood S.J."/>
            <person name="Moroz L.L."/>
            <person name="Walt D.R."/>
            <person name="Bodnar A.G."/>
        </authorList>
    </citation>
    <scope>NUCLEOTIDE SEQUENCE</scope>
    <source>
        <strain evidence="1">GMGI-L3</strain>
    </source>
</reference>
<dbReference type="Proteomes" id="UP000747542">
    <property type="component" value="Unassembled WGS sequence"/>
</dbReference>
<sequence length="136" mass="14757">LGSKMVGFIIPFIQILRQDYCTARLQYLGAGKVAIEGLQLFRLDEDEVVQQSLVSLTSDSFSAGTASTFLSSSSSMVSRAQLDVEQDIRDEISEGLHTPAMSVLYCFSTNIVVLNPVDSILHTGTVQYSAVTADTE</sequence>